<dbReference type="AlphaFoldDB" id="A0A2S1R8D6"/>
<dbReference type="KEGG" id="dlu:A6035_10395"/>
<dbReference type="EMBL" id="CP015449">
    <property type="protein sequence ID" value="AWH92504.1"/>
    <property type="molecule type" value="Genomic_DNA"/>
</dbReference>
<gene>
    <name evidence="3" type="ORF">A6035_10395</name>
</gene>
<keyword evidence="2" id="KW-0732">Signal</keyword>
<keyword evidence="4" id="KW-1185">Reference proteome</keyword>
<protein>
    <recommendedName>
        <fullName evidence="5">Secreted protein</fullName>
    </recommendedName>
</protein>
<dbReference type="RefSeq" id="WP_108847738.1">
    <property type="nucleotide sequence ID" value="NZ_CP015449.1"/>
</dbReference>
<proteinExistence type="predicted"/>
<feature type="signal peptide" evidence="2">
    <location>
        <begin position="1"/>
        <end position="20"/>
    </location>
</feature>
<evidence type="ECO:0000313" key="4">
    <source>
        <dbReference type="Proteomes" id="UP000244928"/>
    </source>
</evidence>
<accession>A0A2S1R8D6</accession>
<evidence type="ECO:0000313" key="3">
    <source>
        <dbReference type="EMBL" id="AWH92504.1"/>
    </source>
</evidence>
<evidence type="ECO:0008006" key="5">
    <source>
        <dbReference type="Google" id="ProtNLM"/>
    </source>
</evidence>
<feature type="region of interest" description="Disordered" evidence="1">
    <location>
        <begin position="33"/>
        <end position="68"/>
    </location>
</feature>
<sequence length="185" mass="19121">MHSRIAAALAALAPIVFLLAACSADDPAPTTATVTTTVQASTTASSTEPTSTTASSSEPLPSPTAAAPAADTCGAVGYQGAPGHESPHCLGKQIASCGTANHQTGTTFFTDGTSGWTQTCQDQMLATYVPPPPVPTFDQEAYNQQFAEEYWRTHPTPTFDPDSADGYGPDQELPPACLRLEGVDC</sequence>
<evidence type="ECO:0000256" key="1">
    <source>
        <dbReference type="SAM" id="MobiDB-lite"/>
    </source>
</evidence>
<name>A0A2S1R8D6_9ACTN</name>
<dbReference type="PROSITE" id="PS51257">
    <property type="entry name" value="PROKAR_LIPOPROTEIN"/>
    <property type="match status" value="1"/>
</dbReference>
<feature type="chain" id="PRO_5038687119" description="Secreted protein" evidence="2">
    <location>
        <begin position="21"/>
        <end position="185"/>
    </location>
</feature>
<organism evidence="3 4">
    <name type="scientific">Dietzia lutea</name>
    <dbReference type="NCBI Taxonomy" id="546160"/>
    <lineage>
        <taxon>Bacteria</taxon>
        <taxon>Bacillati</taxon>
        <taxon>Actinomycetota</taxon>
        <taxon>Actinomycetes</taxon>
        <taxon>Mycobacteriales</taxon>
        <taxon>Dietziaceae</taxon>
        <taxon>Dietzia</taxon>
    </lineage>
</organism>
<reference evidence="3 4" key="1">
    <citation type="submission" date="2016-04" db="EMBL/GenBank/DDBJ databases">
        <title>Complete genome sequence of Dietzia lutea YIM 80766T, a strain isolated from desert soil in Egypt.</title>
        <authorList>
            <person name="Zhao J."/>
            <person name="Hu B."/>
            <person name="Geng S."/>
            <person name="Nie Y."/>
            <person name="Tang Y."/>
        </authorList>
    </citation>
    <scope>NUCLEOTIDE SEQUENCE [LARGE SCALE GENOMIC DNA]</scope>
    <source>
        <strain evidence="3 4">YIM 80766</strain>
    </source>
</reference>
<evidence type="ECO:0000256" key="2">
    <source>
        <dbReference type="SAM" id="SignalP"/>
    </source>
</evidence>
<dbReference type="OrthoDB" id="4775283at2"/>
<dbReference type="Proteomes" id="UP000244928">
    <property type="component" value="Chromosome"/>
</dbReference>